<keyword evidence="6" id="KW-0378">Hydrolase</keyword>
<feature type="domain" description="ABC transporter" evidence="5">
    <location>
        <begin position="8"/>
        <end position="249"/>
    </location>
</feature>
<keyword evidence="2" id="KW-0677">Repeat</keyword>
<sequence length="522" mass="56883">MFTATEAVPVAKVVAGNKRYPGVVALDNVNFTLNKGEVRALLGKNGAGKSTLIRMLTGSERPDSGDIWIGETRLEGDEATLTRRAAELGVRAVYQELSLVEGLTVAENLCLGQWPRRNGMIDYLQMAQDAQRCLQALGVDVSPEQLVSGLSPAQKQLVEIARVMKGEPRVVILDEPTSSLASAEVELVISAVKKMSALGVAVIYVSHRMEEIRRIASCATVMRDGQVAGDVMLENTSTHHIVSLMLGRDHVDIAPVAPQEIVDQAVLEVRALRHKPKLEDISFTLRRGEVLGIAGLLGAGRSELLKAIVGLEEYEQGEIVINGEKITYPDYGDMLKRGIGYTPENRKEAGIIPWLGVDENTVLTNRQKISANGVLQWSTIRRLTEEVMQRMTVKAASSETPIGTLSGGNQQKVVIGRWVYAASQILLLDEPTRGVDIEAKQQIYRIVRELAAEGKSVVFISSEVEELPLVCDRILLLQHGTFSQEFHAPVNVDELMSAIDSVKIMLPSLAINAGAQAFAPSR</sequence>
<evidence type="ECO:0000256" key="4">
    <source>
        <dbReference type="ARBA" id="ARBA00022840"/>
    </source>
</evidence>
<dbReference type="InterPro" id="IPR017871">
    <property type="entry name" value="ABC_transporter-like_CS"/>
</dbReference>
<proteinExistence type="predicted"/>
<dbReference type="Gene3D" id="3.40.50.300">
    <property type="entry name" value="P-loop containing nucleotide triphosphate hydrolases"/>
    <property type="match status" value="2"/>
</dbReference>
<dbReference type="InterPro" id="IPR050107">
    <property type="entry name" value="ABC_carbohydrate_import_ATPase"/>
</dbReference>
<dbReference type="SUPFAM" id="SSF52540">
    <property type="entry name" value="P-loop containing nucleoside triphosphate hydrolases"/>
    <property type="match status" value="2"/>
</dbReference>
<dbReference type="InterPro" id="IPR003593">
    <property type="entry name" value="AAA+_ATPase"/>
</dbReference>
<feature type="domain" description="ABC transporter" evidence="5">
    <location>
        <begin position="261"/>
        <end position="504"/>
    </location>
</feature>
<evidence type="ECO:0000313" key="7">
    <source>
        <dbReference type="Proteomes" id="UP000250385"/>
    </source>
</evidence>
<dbReference type="PANTHER" id="PTHR43790:SF9">
    <property type="entry name" value="GALACTOFURANOSE TRANSPORTER ATP-BINDING PROTEIN YTFR"/>
    <property type="match status" value="1"/>
</dbReference>
<evidence type="ECO:0000256" key="3">
    <source>
        <dbReference type="ARBA" id="ARBA00022741"/>
    </source>
</evidence>
<dbReference type="InterPro" id="IPR003439">
    <property type="entry name" value="ABC_transporter-like_ATP-bd"/>
</dbReference>
<comment type="caution">
    <text evidence="6">The sequence shown here is derived from an EMBL/GenBank/DDBJ whole genome shotgun (WGS) entry which is preliminary data.</text>
</comment>
<dbReference type="PROSITE" id="PS50893">
    <property type="entry name" value="ABC_TRANSPORTER_2"/>
    <property type="match status" value="2"/>
</dbReference>
<dbReference type="AlphaFoldDB" id="A0AB38F1D6"/>
<dbReference type="PROSITE" id="PS00211">
    <property type="entry name" value="ABC_TRANSPORTER_1"/>
    <property type="match status" value="1"/>
</dbReference>
<evidence type="ECO:0000259" key="5">
    <source>
        <dbReference type="PROSITE" id="PS50893"/>
    </source>
</evidence>
<dbReference type="GO" id="GO:0005524">
    <property type="term" value="F:ATP binding"/>
    <property type="evidence" value="ECO:0007669"/>
    <property type="project" value="UniProtKB-KW"/>
</dbReference>
<dbReference type="EMBL" id="UASG01000016">
    <property type="protein sequence ID" value="SPX31357.1"/>
    <property type="molecule type" value="Genomic_DNA"/>
</dbReference>
<dbReference type="Proteomes" id="UP000250385">
    <property type="component" value="Unassembled WGS sequence"/>
</dbReference>
<dbReference type="Pfam" id="PF00005">
    <property type="entry name" value="ABC_tran"/>
    <property type="match status" value="2"/>
</dbReference>
<name>A0AB38F1D6_ECOLX</name>
<accession>A0AB38F1D6</accession>
<keyword evidence="1" id="KW-0813">Transport</keyword>
<dbReference type="InterPro" id="IPR027417">
    <property type="entry name" value="P-loop_NTPase"/>
</dbReference>
<reference evidence="6 7" key="1">
    <citation type="submission" date="2018-06" db="EMBL/GenBank/DDBJ databases">
        <authorList>
            <consortium name="Pathogen Informatics"/>
            <person name="Doyle S."/>
        </authorList>
    </citation>
    <scope>NUCLEOTIDE SEQUENCE [LARGE SCALE GENOMIC DNA]</scope>
    <source>
        <strain evidence="6 7">NCTC10279</strain>
    </source>
</reference>
<organism evidence="6 7">
    <name type="scientific">Escherichia coli</name>
    <dbReference type="NCBI Taxonomy" id="562"/>
    <lineage>
        <taxon>Bacteria</taxon>
        <taxon>Pseudomonadati</taxon>
        <taxon>Pseudomonadota</taxon>
        <taxon>Gammaproteobacteria</taxon>
        <taxon>Enterobacterales</taxon>
        <taxon>Enterobacteriaceae</taxon>
        <taxon>Escherichia</taxon>
    </lineage>
</organism>
<dbReference type="GO" id="GO:0016887">
    <property type="term" value="F:ATP hydrolysis activity"/>
    <property type="evidence" value="ECO:0007669"/>
    <property type="project" value="InterPro"/>
</dbReference>
<dbReference type="EC" id="3.6.3.17" evidence="6"/>
<evidence type="ECO:0000256" key="1">
    <source>
        <dbReference type="ARBA" id="ARBA00022448"/>
    </source>
</evidence>
<dbReference type="CDD" id="cd03216">
    <property type="entry name" value="ABC_Carb_Monos_I"/>
    <property type="match status" value="1"/>
</dbReference>
<protein>
    <submittedName>
        <fullName evidence="6">ABC transporter ATP-binding protein</fullName>
        <ecNumber evidence="6">3.6.3.17</ecNumber>
    </submittedName>
</protein>
<gene>
    <name evidence="6" type="primary">yphE</name>
    <name evidence="6" type="ORF">NCTC10279_03749</name>
</gene>
<evidence type="ECO:0000313" key="6">
    <source>
        <dbReference type="EMBL" id="SPX31357.1"/>
    </source>
</evidence>
<dbReference type="RefSeq" id="WP_000493452.1">
    <property type="nucleotide sequence ID" value="NZ_BDLI01000006.1"/>
</dbReference>
<evidence type="ECO:0000256" key="2">
    <source>
        <dbReference type="ARBA" id="ARBA00022737"/>
    </source>
</evidence>
<keyword evidence="4 6" id="KW-0067">ATP-binding</keyword>
<dbReference type="SMART" id="SM00382">
    <property type="entry name" value="AAA"/>
    <property type="match status" value="2"/>
</dbReference>
<dbReference type="CDD" id="cd03215">
    <property type="entry name" value="ABC_Carb_Monos_II"/>
    <property type="match status" value="1"/>
</dbReference>
<keyword evidence="3" id="KW-0547">Nucleotide-binding</keyword>
<dbReference type="PANTHER" id="PTHR43790">
    <property type="entry name" value="CARBOHYDRATE TRANSPORT ATP-BINDING PROTEIN MG119-RELATED"/>
    <property type="match status" value="1"/>
</dbReference>